<dbReference type="InterPro" id="IPR013525">
    <property type="entry name" value="ABC2_TM"/>
</dbReference>
<evidence type="ECO:0000256" key="5">
    <source>
        <dbReference type="SAM" id="Phobius"/>
    </source>
</evidence>
<feature type="transmembrane region" description="Helical" evidence="5">
    <location>
        <begin position="263"/>
        <end position="284"/>
    </location>
</feature>
<dbReference type="PANTHER" id="PTHR43471:SF3">
    <property type="entry name" value="ABC TRANSPORTER PERMEASE PROTEIN NATB"/>
    <property type="match status" value="1"/>
</dbReference>
<feature type="transmembrane region" description="Helical" evidence="5">
    <location>
        <begin position="392"/>
        <end position="413"/>
    </location>
</feature>
<dbReference type="PANTHER" id="PTHR43471">
    <property type="entry name" value="ABC TRANSPORTER PERMEASE"/>
    <property type="match status" value="1"/>
</dbReference>
<evidence type="ECO:0000313" key="8">
    <source>
        <dbReference type="Proteomes" id="UP000448199"/>
    </source>
</evidence>
<keyword evidence="3 5" id="KW-1133">Transmembrane helix</keyword>
<proteinExistence type="predicted"/>
<accession>A0A844XPE9</accession>
<evidence type="ECO:0000256" key="1">
    <source>
        <dbReference type="ARBA" id="ARBA00004141"/>
    </source>
</evidence>
<evidence type="ECO:0000256" key="3">
    <source>
        <dbReference type="ARBA" id="ARBA00022989"/>
    </source>
</evidence>
<dbReference type="AlphaFoldDB" id="A0A844XPE9"/>
<feature type="transmembrane region" description="Helical" evidence="5">
    <location>
        <begin position="313"/>
        <end position="337"/>
    </location>
</feature>
<comment type="subcellular location">
    <subcellularLocation>
        <location evidence="1">Membrane</location>
        <topology evidence="1">Multi-pass membrane protein</topology>
    </subcellularLocation>
</comment>
<evidence type="ECO:0000259" key="6">
    <source>
        <dbReference type="Pfam" id="PF12698"/>
    </source>
</evidence>
<name>A0A844XPE9_9SPHN</name>
<comment type="caution">
    <text evidence="7">The sequence shown here is derived from an EMBL/GenBank/DDBJ whole genome shotgun (WGS) entry which is preliminary data.</text>
</comment>
<feature type="transmembrane region" description="Helical" evidence="5">
    <location>
        <begin position="446"/>
        <end position="466"/>
    </location>
</feature>
<evidence type="ECO:0000256" key="4">
    <source>
        <dbReference type="ARBA" id="ARBA00023136"/>
    </source>
</evidence>
<keyword evidence="4 5" id="KW-0472">Membrane</keyword>
<feature type="domain" description="ABC-2 type transporter transmembrane" evidence="6">
    <location>
        <begin position="190"/>
        <end position="464"/>
    </location>
</feature>
<evidence type="ECO:0000256" key="2">
    <source>
        <dbReference type="ARBA" id="ARBA00022692"/>
    </source>
</evidence>
<dbReference type="RefSeq" id="WP_160727589.1">
    <property type="nucleotide sequence ID" value="NZ_WTYC01000003.1"/>
</dbReference>
<organism evidence="7 8">
    <name type="scientific">Qipengyuania vulgaris</name>
    <dbReference type="NCBI Taxonomy" id="291985"/>
    <lineage>
        <taxon>Bacteria</taxon>
        <taxon>Pseudomonadati</taxon>
        <taxon>Pseudomonadota</taxon>
        <taxon>Alphaproteobacteria</taxon>
        <taxon>Sphingomonadales</taxon>
        <taxon>Erythrobacteraceae</taxon>
        <taxon>Qipengyuania</taxon>
    </lineage>
</organism>
<protein>
    <submittedName>
        <fullName evidence="7">ABC transporter permease</fullName>
    </submittedName>
</protein>
<keyword evidence="2 5" id="KW-0812">Transmembrane</keyword>
<dbReference type="GO" id="GO:0016020">
    <property type="term" value="C:membrane"/>
    <property type="evidence" value="ECO:0007669"/>
    <property type="project" value="UniProtKB-SubCell"/>
</dbReference>
<sequence>MMDNILLVARREIRQILTMKSFWLTLLILPVALALGPILGDTLDDSEPARVVVVDRSGGAAAAALEARFADDDDRDILRSLSRYVQRYGLESADPGAPWTQHDRWYTAADIAAFREGGGIESAIERLEAVRPEGVPEFEPDAREYEFQAPPPELAAQEGEGFAEAARELFDSEAKDAPEVIVLVGENYPEDPRIGLYAANQARSSFVTALQDTLTGDLRTRLLAERGLSAEDAAAIQAAAPAIEVTTPPPGDGAREALLVRSIVPLALAYILMMSLMLSGSWMLQGSVEERSNKLLESLLACIRPEELMYGKLLGGLSVGLLMIAVWAGCAGIAAYATQGVIADMIRPALEPVSAPGIILAILYFFIAGYILISAIFVAIGAMVDSMSEAQGYLMPVLLAILLPITFLLQAILAGKEGLLVQVLTWVPLWTPFAVLARLGMGIETWVLVGTGILLAAAIALELIFLGRLFRASLLATGQKPSTKRLIERFRAQKQ</sequence>
<keyword evidence="8" id="KW-1185">Reference proteome</keyword>
<reference evidence="7 8" key="1">
    <citation type="submission" date="2019-12" db="EMBL/GenBank/DDBJ databases">
        <title>Genomic-based taxomic classification of the family Erythrobacteraceae.</title>
        <authorList>
            <person name="Xu L."/>
        </authorList>
    </citation>
    <scope>NUCLEOTIDE SEQUENCE [LARGE SCALE GENOMIC DNA]</scope>
    <source>
        <strain evidence="7 8">DSM 17792</strain>
    </source>
</reference>
<dbReference type="GO" id="GO:0140359">
    <property type="term" value="F:ABC-type transporter activity"/>
    <property type="evidence" value="ECO:0007669"/>
    <property type="project" value="InterPro"/>
</dbReference>
<gene>
    <name evidence="7" type="ORF">GRI69_07175</name>
</gene>
<dbReference type="Pfam" id="PF12698">
    <property type="entry name" value="ABC2_membrane_3"/>
    <property type="match status" value="1"/>
</dbReference>
<dbReference type="EMBL" id="WTYC01000003">
    <property type="protein sequence ID" value="MXO48035.1"/>
    <property type="molecule type" value="Genomic_DNA"/>
</dbReference>
<dbReference type="Proteomes" id="UP000448199">
    <property type="component" value="Unassembled WGS sequence"/>
</dbReference>
<dbReference type="OrthoDB" id="7539112at2"/>
<feature type="transmembrane region" description="Helical" evidence="5">
    <location>
        <begin position="419"/>
        <end position="439"/>
    </location>
</feature>
<feature type="transmembrane region" description="Helical" evidence="5">
    <location>
        <begin position="357"/>
        <end position="380"/>
    </location>
</feature>
<evidence type="ECO:0000313" key="7">
    <source>
        <dbReference type="EMBL" id="MXO48035.1"/>
    </source>
</evidence>